<dbReference type="GO" id="GO:0032259">
    <property type="term" value="P:methylation"/>
    <property type="evidence" value="ECO:0007669"/>
    <property type="project" value="UniProtKB-KW"/>
</dbReference>
<evidence type="ECO:0000313" key="2">
    <source>
        <dbReference type="EMBL" id="TCP39288.1"/>
    </source>
</evidence>
<proteinExistence type="predicted"/>
<dbReference type="OrthoDB" id="4104638at2"/>
<accession>A0A4R2PVY5</accession>
<dbReference type="EMBL" id="SLXP01000013">
    <property type="protein sequence ID" value="TCP39288.1"/>
    <property type="molecule type" value="Genomic_DNA"/>
</dbReference>
<dbReference type="SUPFAM" id="SSF53335">
    <property type="entry name" value="S-adenosyl-L-methionine-dependent methyltransferases"/>
    <property type="match status" value="1"/>
</dbReference>
<protein>
    <submittedName>
        <fullName evidence="2">FkbM family methyltransferase</fullName>
    </submittedName>
</protein>
<reference evidence="2 3" key="1">
    <citation type="submission" date="2019-03" db="EMBL/GenBank/DDBJ databases">
        <title>Genomic Encyclopedia of Type Strains, Phase IV (KMG-IV): sequencing the most valuable type-strain genomes for metagenomic binning, comparative biology and taxonomic classification.</title>
        <authorList>
            <person name="Goeker M."/>
        </authorList>
    </citation>
    <scope>NUCLEOTIDE SEQUENCE [LARGE SCALE GENOMIC DNA]</scope>
    <source>
        <strain evidence="2 3">DSM 18063</strain>
    </source>
</reference>
<keyword evidence="3" id="KW-1185">Reference proteome</keyword>
<dbReference type="NCBIfam" id="TIGR01444">
    <property type="entry name" value="fkbM_fam"/>
    <property type="match status" value="1"/>
</dbReference>
<evidence type="ECO:0000313" key="3">
    <source>
        <dbReference type="Proteomes" id="UP000294835"/>
    </source>
</evidence>
<dbReference type="Pfam" id="PF05050">
    <property type="entry name" value="Methyltransf_21"/>
    <property type="match status" value="1"/>
</dbReference>
<comment type="caution">
    <text evidence="2">The sequence shown here is derived from an EMBL/GenBank/DDBJ whole genome shotgun (WGS) entry which is preliminary data.</text>
</comment>
<dbReference type="InterPro" id="IPR029063">
    <property type="entry name" value="SAM-dependent_MTases_sf"/>
</dbReference>
<dbReference type="AlphaFoldDB" id="A0A4R2PVY5"/>
<dbReference type="RefSeq" id="WP_132464836.1">
    <property type="nucleotide sequence ID" value="NZ_SLXP01000013.1"/>
</dbReference>
<name>A0A4R2PVY5_9RHOB</name>
<dbReference type="GO" id="GO:0008168">
    <property type="term" value="F:methyltransferase activity"/>
    <property type="evidence" value="ECO:0007669"/>
    <property type="project" value="UniProtKB-KW"/>
</dbReference>
<dbReference type="Gene3D" id="3.40.50.150">
    <property type="entry name" value="Vaccinia Virus protein VP39"/>
    <property type="match status" value="1"/>
</dbReference>
<sequence length="177" mass="19852">MNDLEDRVEVQQIALSDANGETMLVLREDFESGSATGNASIAISEDADGRFRKISVPMRRFDDVLTEMGKAKYLVAKVDIEGHEDFFLRGAQEWLHRDRPIILTEINNWFYQKRGTTSSAVFAPSLPDGYETALLREDGATSRLEACPIEALAGLRRVETCLMYPAERLDDLHEAIG</sequence>
<dbReference type="Proteomes" id="UP000294835">
    <property type="component" value="Unassembled WGS sequence"/>
</dbReference>
<gene>
    <name evidence="2" type="ORF">EV662_11365</name>
</gene>
<feature type="domain" description="Methyltransferase FkbM" evidence="1">
    <location>
        <begin position="13"/>
        <end position="113"/>
    </location>
</feature>
<keyword evidence="2" id="KW-0808">Transferase</keyword>
<organism evidence="2 3">
    <name type="scientific">Rhodovulum marinum</name>
    <dbReference type="NCBI Taxonomy" id="320662"/>
    <lineage>
        <taxon>Bacteria</taxon>
        <taxon>Pseudomonadati</taxon>
        <taxon>Pseudomonadota</taxon>
        <taxon>Alphaproteobacteria</taxon>
        <taxon>Rhodobacterales</taxon>
        <taxon>Paracoccaceae</taxon>
        <taxon>Rhodovulum</taxon>
    </lineage>
</organism>
<dbReference type="InterPro" id="IPR006342">
    <property type="entry name" value="FkbM_mtfrase"/>
</dbReference>
<keyword evidence="2" id="KW-0489">Methyltransferase</keyword>
<evidence type="ECO:0000259" key="1">
    <source>
        <dbReference type="Pfam" id="PF05050"/>
    </source>
</evidence>